<comment type="caution">
    <text evidence="1">The sequence shown here is derived from an EMBL/GenBank/DDBJ whole genome shotgun (WGS) entry which is preliminary data.</text>
</comment>
<sequence length="278" mass="30680">MTEYWVSQGNKWCDYCKIYIANNPVSIRTHEFGQRHKDNVANKLATIRKENATKEKETKQAMKDLERIEAQAKRSYEKDLTASKKALHLSPACADLRLSVISDKQLPIVTGGSTESLKAATTAVEQSIATGSKAEEWTYDDSSGYFYNAATCYYYDQKSGLYYSESLGKWTTQEDASKAYKGAGLEASNRTEDSCSGKATSNSNSLANAQLLPSNFGVEPTQFQSKTSRGVPSSIAVGKRKREGKAAPISKEEAAALAAREAARKRMQEREKSLMGLY</sequence>
<evidence type="ECO:0000313" key="2">
    <source>
        <dbReference type="Proteomes" id="UP001162992"/>
    </source>
</evidence>
<reference evidence="2" key="1">
    <citation type="journal article" date="2024" name="Proc. Natl. Acad. Sci. U.S.A.">
        <title>Extraordinary preservation of gene collinearity over three hundred million years revealed in homosporous lycophytes.</title>
        <authorList>
            <person name="Li C."/>
            <person name="Wickell D."/>
            <person name="Kuo L.Y."/>
            <person name="Chen X."/>
            <person name="Nie B."/>
            <person name="Liao X."/>
            <person name="Peng D."/>
            <person name="Ji J."/>
            <person name="Jenkins J."/>
            <person name="Williams M."/>
            <person name="Shu S."/>
            <person name="Plott C."/>
            <person name="Barry K."/>
            <person name="Rajasekar S."/>
            <person name="Grimwood J."/>
            <person name="Han X."/>
            <person name="Sun S."/>
            <person name="Hou Z."/>
            <person name="He W."/>
            <person name="Dai G."/>
            <person name="Sun C."/>
            <person name="Schmutz J."/>
            <person name="Leebens-Mack J.H."/>
            <person name="Li F.W."/>
            <person name="Wang L."/>
        </authorList>
    </citation>
    <scope>NUCLEOTIDE SEQUENCE [LARGE SCALE GENOMIC DNA]</scope>
    <source>
        <strain evidence="2">cv. PW_Plant_1</strain>
    </source>
</reference>
<gene>
    <name evidence="1" type="ORF">O6H91_04G067800</name>
</gene>
<dbReference type="Proteomes" id="UP001162992">
    <property type="component" value="Chromosome 4"/>
</dbReference>
<dbReference type="EMBL" id="CM055095">
    <property type="protein sequence ID" value="KAJ7559056.1"/>
    <property type="molecule type" value="Genomic_DNA"/>
</dbReference>
<evidence type="ECO:0000313" key="1">
    <source>
        <dbReference type="EMBL" id="KAJ7559056.1"/>
    </source>
</evidence>
<organism evidence="1 2">
    <name type="scientific">Diphasiastrum complanatum</name>
    <name type="common">Issler's clubmoss</name>
    <name type="synonym">Lycopodium complanatum</name>
    <dbReference type="NCBI Taxonomy" id="34168"/>
    <lineage>
        <taxon>Eukaryota</taxon>
        <taxon>Viridiplantae</taxon>
        <taxon>Streptophyta</taxon>
        <taxon>Embryophyta</taxon>
        <taxon>Tracheophyta</taxon>
        <taxon>Lycopodiopsida</taxon>
        <taxon>Lycopodiales</taxon>
        <taxon>Lycopodiaceae</taxon>
        <taxon>Lycopodioideae</taxon>
        <taxon>Diphasiastrum</taxon>
    </lineage>
</organism>
<protein>
    <submittedName>
        <fullName evidence="1">Uncharacterized protein</fullName>
    </submittedName>
</protein>
<accession>A0ACC2DXZ2</accession>
<proteinExistence type="predicted"/>
<name>A0ACC2DXZ2_DIPCM</name>
<keyword evidence="2" id="KW-1185">Reference proteome</keyword>